<name>A0A7J0CGP7_STRMI</name>
<reference evidence="2 3" key="1">
    <citation type="submission" date="2020-05" db="EMBL/GenBank/DDBJ databases">
        <title>Whole genome shotgun sequence of Streptomyces microflavus NBRC 13062.</title>
        <authorList>
            <person name="Komaki H."/>
            <person name="Tamura T."/>
        </authorList>
    </citation>
    <scope>NUCLEOTIDE SEQUENCE [LARGE SCALE GENOMIC DNA]</scope>
    <source>
        <strain evidence="2 3">NBRC 13062</strain>
    </source>
</reference>
<feature type="region of interest" description="Disordered" evidence="1">
    <location>
        <begin position="114"/>
        <end position="139"/>
    </location>
</feature>
<sequence length="139" mass="14528">MNSTPERSGDDSTAGQEVLVSLSRCDLADARSVFGVLGSAFDSDRDAGDEPEATSGPRPTVWVTTVDVSEPKAPAEPVTLSAPVTVDAQGGYWAVDRLRDHLTGAFAVRVVGTAAGTRSRRSGSVWRTADTPSSPRQAP</sequence>
<accession>A0A7J0CGP7</accession>
<protein>
    <submittedName>
        <fullName evidence="2">Uncharacterized protein</fullName>
    </submittedName>
</protein>
<organism evidence="2 3">
    <name type="scientific">Streptomyces microflavus</name>
    <name type="common">Streptomyces lipmanii</name>
    <dbReference type="NCBI Taxonomy" id="1919"/>
    <lineage>
        <taxon>Bacteria</taxon>
        <taxon>Bacillati</taxon>
        <taxon>Actinomycetota</taxon>
        <taxon>Actinomycetes</taxon>
        <taxon>Kitasatosporales</taxon>
        <taxon>Streptomycetaceae</taxon>
        <taxon>Streptomyces</taxon>
    </lineage>
</organism>
<evidence type="ECO:0000313" key="3">
    <source>
        <dbReference type="Proteomes" id="UP000498740"/>
    </source>
</evidence>
<feature type="region of interest" description="Disordered" evidence="1">
    <location>
        <begin position="40"/>
        <end position="59"/>
    </location>
</feature>
<gene>
    <name evidence="2" type="ORF">Smic_00140</name>
</gene>
<dbReference type="AlphaFoldDB" id="A0A7J0CGP7"/>
<comment type="caution">
    <text evidence="2">The sequence shown here is derived from an EMBL/GenBank/DDBJ whole genome shotgun (WGS) entry which is preliminary data.</text>
</comment>
<evidence type="ECO:0000313" key="2">
    <source>
        <dbReference type="EMBL" id="GFN01458.1"/>
    </source>
</evidence>
<proteinExistence type="predicted"/>
<feature type="compositionally biased region" description="Polar residues" evidence="1">
    <location>
        <begin position="130"/>
        <end position="139"/>
    </location>
</feature>
<dbReference type="EMBL" id="BLWD01000001">
    <property type="protein sequence ID" value="GFN01458.1"/>
    <property type="molecule type" value="Genomic_DNA"/>
</dbReference>
<evidence type="ECO:0000256" key="1">
    <source>
        <dbReference type="SAM" id="MobiDB-lite"/>
    </source>
</evidence>
<dbReference type="Proteomes" id="UP000498740">
    <property type="component" value="Unassembled WGS sequence"/>
</dbReference>